<evidence type="ECO:0000256" key="14">
    <source>
        <dbReference type="HAMAP-Rule" id="MF_00046"/>
    </source>
</evidence>
<evidence type="ECO:0000256" key="13">
    <source>
        <dbReference type="ARBA" id="ARBA00047833"/>
    </source>
</evidence>
<evidence type="ECO:0000259" key="17">
    <source>
        <dbReference type="Pfam" id="PF02875"/>
    </source>
</evidence>
<dbReference type="Pfam" id="PF01225">
    <property type="entry name" value="Mur_ligase"/>
    <property type="match status" value="1"/>
</dbReference>
<evidence type="ECO:0000256" key="9">
    <source>
        <dbReference type="ARBA" id="ARBA00022960"/>
    </source>
</evidence>
<evidence type="ECO:0000256" key="6">
    <source>
        <dbReference type="ARBA" id="ARBA00022618"/>
    </source>
</evidence>
<evidence type="ECO:0000256" key="7">
    <source>
        <dbReference type="ARBA" id="ARBA00022741"/>
    </source>
</evidence>
<dbReference type="Proteomes" id="UP001172083">
    <property type="component" value="Unassembled WGS sequence"/>
</dbReference>
<keyword evidence="11 14" id="KW-0131">Cell cycle</keyword>
<dbReference type="Gene3D" id="3.90.190.20">
    <property type="entry name" value="Mur ligase, C-terminal domain"/>
    <property type="match status" value="1"/>
</dbReference>
<keyword evidence="15" id="KW-1133">Transmembrane helix</keyword>
<comment type="similarity">
    <text evidence="14">Belongs to the MurCDEF family.</text>
</comment>
<feature type="transmembrane region" description="Helical" evidence="15">
    <location>
        <begin position="7"/>
        <end position="26"/>
    </location>
</feature>
<comment type="subcellular location">
    <subcellularLocation>
        <location evidence="1 14">Cytoplasm</location>
    </subcellularLocation>
</comment>
<keyword evidence="8 14" id="KW-0067">ATP-binding</keyword>
<keyword evidence="15" id="KW-0812">Transmembrane</keyword>
<dbReference type="InterPro" id="IPR036565">
    <property type="entry name" value="Mur-like_cat_sf"/>
</dbReference>
<evidence type="ECO:0000256" key="15">
    <source>
        <dbReference type="SAM" id="Phobius"/>
    </source>
</evidence>
<dbReference type="InterPro" id="IPR005758">
    <property type="entry name" value="UDP-N-AcMur_Ala_ligase_MurC"/>
</dbReference>
<dbReference type="InterPro" id="IPR050061">
    <property type="entry name" value="MurCDEF_pg_biosynth"/>
</dbReference>
<evidence type="ECO:0000313" key="19">
    <source>
        <dbReference type="EMBL" id="MDN5211564.1"/>
    </source>
</evidence>
<evidence type="ECO:0000256" key="12">
    <source>
        <dbReference type="ARBA" id="ARBA00023316"/>
    </source>
</evidence>
<keyword evidence="10 14" id="KW-0573">Peptidoglycan synthesis</keyword>
<feature type="domain" description="Mur ligase C-terminal" evidence="17">
    <location>
        <begin position="322"/>
        <end position="448"/>
    </location>
</feature>
<dbReference type="NCBIfam" id="TIGR01082">
    <property type="entry name" value="murC"/>
    <property type="match status" value="1"/>
</dbReference>
<dbReference type="Pfam" id="PF02875">
    <property type="entry name" value="Mur_ligase_C"/>
    <property type="match status" value="1"/>
</dbReference>
<feature type="domain" description="Mur ligase central" evidence="18">
    <location>
        <begin position="118"/>
        <end position="300"/>
    </location>
</feature>
<evidence type="ECO:0000259" key="18">
    <source>
        <dbReference type="Pfam" id="PF08245"/>
    </source>
</evidence>
<dbReference type="Gene3D" id="3.40.50.720">
    <property type="entry name" value="NAD(P)-binding Rossmann-like Domain"/>
    <property type="match status" value="1"/>
</dbReference>
<dbReference type="EC" id="6.3.2.8" evidence="3 14"/>
<evidence type="ECO:0000256" key="8">
    <source>
        <dbReference type="ARBA" id="ARBA00022840"/>
    </source>
</evidence>
<organism evidence="19 20">
    <name type="scientific">Agaribacillus aureus</name>
    <dbReference type="NCBI Taxonomy" id="3051825"/>
    <lineage>
        <taxon>Bacteria</taxon>
        <taxon>Pseudomonadati</taxon>
        <taxon>Bacteroidota</taxon>
        <taxon>Cytophagia</taxon>
        <taxon>Cytophagales</taxon>
        <taxon>Splendidivirgaceae</taxon>
        <taxon>Agaribacillus</taxon>
    </lineage>
</organism>
<keyword evidence="6 14" id="KW-0132">Cell division</keyword>
<comment type="catalytic activity">
    <reaction evidence="13 14">
        <text>UDP-N-acetyl-alpha-D-muramate + L-alanine + ATP = UDP-N-acetyl-alpha-D-muramoyl-L-alanine + ADP + phosphate + H(+)</text>
        <dbReference type="Rhea" id="RHEA:23372"/>
        <dbReference type="ChEBI" id="CHEBI:15378"/>
        <dbReference type="ChEBI" id="CHEBI:30616"/>
        <dbReference type="ChEBI" id="CHEBI:43474"/>
        <dbReference type="ChEBI" id="CHEBI:57972"/>
        <dbReference type="ChEBI" id="CHEBI:70757"/>
        <dbReference type="ChEBI" id="CHEBI:83898"/>
        <dbReference type="ChEBI" id="CHEBI:456216"/>
        <dbReference type="EC" id="6.3.2.8"/>
    </reaction>
</comment>
<comment type="caution">
    <text evidence="19">The sequence shown here is derived from an EMBL/GenBank/DDBJ whole genome shotgun (WGS) entry which is preliminary data.</text>
</comment>
<protein>
    <recommendedName>
        <fullName evidence="3 14">UDP-N-acetylmuramate--L-alanine ligase</fullName>
        <ecNumber evidence="3 14">6.3.2.8</ecNumber>
    </recommendedName>
    <alternativeName>
        <fullName evidence="14">UDP-N-acetylmuramoyl-L-alanine synthetase</fullName>
    </alternativeName>
</protein>
<dbReference type="SUPFAM" id="SSF53623">
    <property type="entry name" value="MurD-like peptide ligases, catalytic domain"/>
    <property type="match status" value="1"/>
</dbReference>
<accession>A0ABT8L1E6</accession>
<feature type="binding site" evidence="14">
    <location>
        <begin position="120"/>
        <end position="126"/>
    </location>
    <ligand>
        <name>ATP</name>
        <dbReference type="ChEBI" id="CHEBI:30616"/>
    </ligand>
</feature>
<dbReference type="HAMAP" id="MF_00046">
    <property type="entry name" value="MurC"/>
    <property type="match status" value="1"/>
</dbReference>
<sequence length="467" mass="52322">MNLKNIHIAYFIGIGGIGMSALARWFNHNNVVVKGYDKTSTKLTAQLITEGMEIHFEDDISLLPEELNTFNHNALVVYTPAIPEDHRELNFLKNLGYEPKKRSEVLGIITENKFTVAVAGTHGKTTTSSMIAHLLKVAALNCSAFLGGITVNYKSNLLLNENTDEENIVVVEADEYDRSFLTLHPDIAVITSADADHLDIYDNKANMFDSFKAFIGKIANDGRLFINESIADNLLEDVRTNVSIDRYAYNGNHTFANNIRILDGDFVFDFSCPDGQIKDLRLQFPGYHNLENAIAAISVARYLGVDEAHIRNGIETYAGVNRRFEYIVKNDKFVFIDDYAHHPTEITAFIQSVKAIFPGKKLTVIFQPHLYSRTRDFAEDFAESLSLADEVFLMDIYPAREEPIEGVTADLIFDGLAVKSKARCNKKDVLDKIKAVDLEVLATIGAGDIDQLIDPLKQLLKVDYDVE</sequence>
<keyword evidence="5 14" id="KW-0436">Ligase</keyword>
<evidence type="ECO:0000256" key="3">
    <source>
        <dbReference type="ARBA" id="ARBA00012211"/>
    </source>
</evidence>
<dbReference type="PANTHER" id="PTHR43445">
    <property type="entry name" value="UDP-N-ACETYLMURAMATE--L-ALANINE LIGASE-RELATED"/>
    <property type="match status" value="1"/>
</dbReference>
<gene>
    <name evidence="14 19" type="primary">murC</name>
    <name evidence="19" type="ORF">QQ020_05865</name>
</gene>
<dbReference type="SUPFAM" id="SSF51984">
    <property type="entry name" value="MurCD N-terminal domain"/>
    <property type="match status" value="1"/>
</dbReference>
<keyword evidence="4 14" id="KW-0963">Cytoplasm</keyword>
<dbReference type="PANTHER" id="PTHR43445:SF3">
    <property type="entry name" value="UDP-N-ACETYLMURAMATE--L-ALANINE LIGASE"/>
    <property type="match status" value="1"/>
</dbReference>
<dbReference type="InterPro" id="IPR004101">
    <property type="entry name" value="Mur_ligase_C"/>
</dbReference>
<reference evidence="19" key="1">
    <citation type="submission" date="2023-06" db="EMBL/GenBank/DDBJ databases">
        <title>Genomic of Agaribacillus aureum.</title>
        <authorList>
            <person name="Wang G."/>
        </authorList>
    </citation>
    <scope>NUCLEOTIDE SEQUENCE</scope>
    <source>
        <strain evidence="19">BMA12</strain>
    </source>
</reference>
<dbReference type="InterPro" id="IPR036615">
    <property type="entry name" value="Mur_ligase_C_dom_sf"/>
</dbReference>
<evidence type="ECO:0000256" key="2">
    <source>
        <dbReference type="ARBA" id="ARBA00004752"/>
    </source>
</evidence>
<evidence type="ECO:0000256" key="1">
    <source>
        <dbReference type="ARBA" id="ARBA00004496"/>
    </source>
</evidence>
<dbReference type="SUPFAM" id="SSF53244">
    <property type="entry name" value="MurD-like peptide ligases, peptide-binding domain"/>
    <property type="match status" value="1"/>
</dbReference>
<feature type="domain" description="Mur ligase N-terminal catalytic" evidence="16">
    <location>
        <begin position="10"/>
        <end position="112"/>
    </location>
</feature>
<dbReference type="Gene3D" id="3.40.1190.10">
    <property type="entry name" value="Mur-like, catalytic domain"/>
    <property type="match status" value="1"/>
</dbReference>
<comment type="function">
    <text evidence="14">Cell wall formation.</text>
</comment>
<evidence type="ECO:0000256" key="5">
    <source>
        <dbReference type="ARBA" id="ARBA00022598"/>
    </source>
</evidence>
<evidence type="ECO:0000256" key="4">
    <source>
        <dbReference type="ARBA" id="ARBA00022490"/>
    </source>
</evidence>
<dbReference type="GO" id="GO:0008763">
    <property type="term" value="F:UDP-N-acetylmuramate-L-alanine ligase activity"/>
    <property type="evidence" value="ECO:0007669"/>
    <property type="project" value="UniProtKB-EC"/>
</dbReference>
<comment type="pathway">
    <text evidence="2 14">Cell wall biogenesis; peptidoglycan biosynthesis.</text>
</comment>
<name>A0ABT8L1E6_9BACT</name>
<keyword evidence="9 14" id="KW-0133">Cell shape</keyword>
<evidence type="ECO:0000256" key="11">
    <source>
        <dbReference type="ARBA" id="ARBA00023306"/>
    </source>
</evidence>
<keyword evidence="12 14" id="KW-0961">Cell wall biogenesis/degradation</keyword>
<dbReference type="InterPro" id="IPR000713">
    <property type="entry name" value="Mur_ligase_N"/>
</dbReference>
<proteinExistence type="inferred from homology"/>
<keyword evidence="7 14" id="KW-0547">Nucleotide-binding</keyword>
<evidence type="ECO:0000259" key="16">
    <source>
        <dbReference type="Pfam" id="PF01225"/>
    </source>
</evidence>
<dbReference type="EMBL" id="JAUJEB010000001">
    <property type="protein sequence ID" value="MDN5211564.1"/>
    <property type="molecule type" value="Genomic_DNA"/>
</dbReference>
<dbReference type="Pfam" id="PF08245">
    <property type="entry name" value="Mur_ligase_M"/>
    <property type="match status" value="1"/>
</dbReference>
<dbReference type="InterPro" id="IPR013221">
    <property type="entry name" value="Mur_ligase_cen"/>
</dbReference>
<keyword evidence="15" id="KW-0472">Membrane</keyword>
<evidence type="ECO:0000256" key="10">
    <source>
        <dbReference type="ARBA" id="ARBA00022984"/>
    </source>
</evidence>
<keyword evidence="20" id="KW-1185">Reference proteome</keyword>
<dbReference type="RefSeq" id="WP_346756895.1">
    <property type="nucleotide sequence ID" value="NZ_JAUJEB010000001.1"/>
</dbReference>
<evidence type="ECO:0000313" key="20">
    <source>
        <dbReference type="Proteomes" id="UP001172083"/>
    </source>
</evidence>